<dbReference type="RefSeq" id="WP_170091804.1">
    <property type="nucleotide sequence ID" value="NZ_JABAFP010000028.1"/>
</dbReference>
<dbReference type="EMBL" id="JABAFP010000028">
    <property type="protein sequence ID" value="NME42584.1"/>
    <property type="molecule type" value="Genomic_DNA"/>
</dbReference>
<dbReference type="SUPFAM" id="SSF53448">
    <property type="entry name" value="Nucleotide-diphospho-sugar transferases"/>
    <property type="match status" value="1"/>
</dbReference>
<sequence>MIKVAVLMVTFNGERYIEEQLTSILNQKLDDDIALDIYVRDNASTDNTVAILNKYKKENKIKLKLLENDGPAVSFVSLIRETVGYDYYFLCDQDDYWNEEKVRISLDRMKNNKVPTMFFSNAELVNEKMESMDCTVYKKEPPHDLMTIACSGGILGCTVAFNSELRKYILNIPVKKEKIIMHDYLLALVCAAIDGRIIYYEKPLVKYRQHGNNVVGVSTSVRSKIIARLKNIYKKNDVSISEQTKLVLDSLKDYVSNNNANKLRRIVNYKENSLTRLSLALSSQTKYYSFTGSLSIRLGILMGNI</sequence>
<keyword evidence="2" id="KW-0808">Transferase</keyword>
<name>A0A848C216_9LACO</name>
<dbReference type="GO" id="GO:0016758">
    <property type="term" value="F:hexosyltransferase activity"/>
    <property type="evidence" value="ECO:0007669"/>
    <property type="project" value="UniProtKB-ARBA"/>
</dbReference>
<dbReference type="Gene3D" id="3.90.550.10">
    <property type="entry name" value="Spore Coat Polysaccharide Biosynthesis Protein SpsA, Chain A"/>
    <property type="match status" value="1"/>
</dbReference>
<evidence type="ECO:0000313" key="2">
    <source>
        <dbReference type="EMBL" id="NME42584.1"/>
    </source>
</evidence>
<protein>
    <submittedName>
        <fullName evidence="2">Glycosyltransferase family 2 protein</fullName>
    </submittedName>
</protein>
<dbReference type="InterPro" id="IPR029044">
    <property type="entry name" value="Nucleotide-diphossugar_trans"/>
</dbReference>
<dbReference type="CDD" id="cd04196">
    <property type="entry name" value="GT_2_like_d"/>
    <property type="match status" value="1"/>
</dbReference>
<feature type="domain" description="Glycosyltransferase 2-like" evidence="1">
    <location>
        <begin position="6"/>
        <end position="113"/>
    </location>
</feature>
<accession>A0A848C216</accession>
<gene>
    <name evidence="2" type="ORF">HF863_07395</name>
</gene>
<dbReference type="PANTHER" id="PTHR22916:SF3">
    <property type="entry name" value="UDP-GLCNAC:BETAGAL BETA-1,3-N-ACETYLGLUCOSAMINYLTRANSFERASE-LIKE PROTEIN 1"/>
    <property type="match status" value="1"/>
</dbReference>
<dbReference type="Pfam" id="PF00535">
    <property type="entry name" value="Glycos_transf_2"/>
    <property type="match status" value="1"/>
</dbReference>
<reference evidence="2 3" key="1">
    <citation type="submission" date="2020-04" db="EMBL/GenBank/DDBJ databases">
        <authorList>
            <person name="Hitch T.C.A."/>
            <person name="Wylensek D."/>
            <person name="Clavel T."/>
        </authorList>
    </citation>
    <scope>NUCLEOTIDE SEQUENCE [LARGE SCALE GENOMIC DNA]</scope>
    <source>
        <strain evidence="2 3">WCA-389-WT-5H1</strain>
    </source>
</reference>
<comment type="caution">
    <text evidence="2">The sequence shown here is derived from an EMBL/GenBank/DDBJ whole genome shotgun (WGS) entry which is preliminary data.</text>
</comment>
<dbReference type="Proteomes" id="UP000563853">
    <property type="component" value="Unassembled WGS sequence"/>
</dbReference>
<dbReference type="PANTHER" id="PTHR22916">
    <property type="entry name" value="GLYCOSYLTRANSFERASE"/>
    <property type="match status" value="1"/>
</dbReference>
<dbReference type="AlphaFoldDB" id="A0A848C216"/>
<evidence type="ECO:0000259" key="1">
    <source>
        <dbReference type="Pfam" id="PF00535"/>
    </source>
</evidence>
<dbReference type="InterPro" id="IPR001173">
    <property type="entry name" value="Glyco_trans_2-like"/>
</dbReference>
<organism evidence="2 3">
    <name type="scientific">Ligilactobacillus agilis</name>
    <dbReference type="NCBI Taxonomy" id="1601"/>
    <lineage>
        <taxon>Bacteria</taxon>
        <taxon>Bacillati</taxon>
        <taxon>Bacillota</taxon>
        <taxon>Bacilli</taxon>
        <taxon>Lactobacillales</taxon>
        <taxon>Lactobacillaceae</taxon>
        <taxon>Ligilactobacillus</taxon>
    </lineage>
</organism>
<proteinExistence type="predicted"/>
<evidence type="ECO:0000313" key="3">
    <source>
        <dbReference type="Proteomes" id="UP000563853"/>
    </source>
</evidence>